<dbReference type="InterPro" id="IPR036869">
    <property type="entry name" value="J_dom_sf"/>
</dbReference>
<dbReference type="InterPro" id="IPR001623">
    <property type="entry name" value="DnaJ_domain"/>
</dbReference>
<name>A0A245ZF75_9SPHN</name>
<comment type="caution">
    <text evidence="2">The sequence shown here is derived from an EMBL/GenBank/DDBJ whole genome shotgun (WGS) entry which is preliminary data.</text>
</comment>
<dbReference type="AlphaFoldDB" id="A0A245ZF75"/>
<organism evidence="2 3">
    <name type="scientific">Sphingomonas dokdonensis</name>
    <dbReference type="NCBI Taxonomy" id="344880"/>
    <lineage>
        <taxon>Bacteria</taxon>
        <taxon>Pseudomonadati</taxon>
        <taxon>Pseudomonadota</taxon>
        <taxon>Alphaproteobacteria</taxon>
        <taxon>Sphingomonadales</taxon>
        <taxon>Sphingomonadaceae</taxon>
        <taxon>Sphingomonas</taxon>
    </lineage>
</organism>
<gene>
    <name evidence="2" type="primary">djlA</name>
    <name evidence="2" type="ORF">SPDO_27650</name>
</gene>
<accession>A0A245ZF75</accession>
<dbReference type="Gene3D" id="1.10.287.110">
    <property type="entry name" value="DnaJ domain"/>
    <property type="match status" value="1"/>
</dbReference>
<dbReference type="Proteomes" id="UP000197290">
    <property type="component" value="Unassembled WGS sequence"/>
</dbReference>
<protein>
    <submittedName>
        <fullName evidence="2">DnaJ-like protein DjlA</fullName>
    </submittedName>
</protein>
<reference evidence="2 3" key="1">
    <citation type="submission" date="2017-03" db="EMBL/GenBank/DDBJ databases">
        <title>Genome sequence of Sphingomonas dokdonensis DSM 21029.</title>
        <authorList>
            <person name="Poehlein A."/>
            <person name="Wuebbeler J.H."/>
            <person name="Steinbuechel A."/>
            <person name="Daniel R."/>
        </authorList>
    </citation>
    <scope>NUCLEOTIDE SEQUENCE [LARGE SCALE GENOMIC DNA]</scope>
    <source>
        <strain evidence="2 3">DSM 21029</strain>
    </source>
</reference>
<dbReference type="EMBL" id="NBBI01000006">
    <property type="protein sequence ID" value="OWK28363.1"/>
    <property type="molecule type" value="Genomic_DNA"/>
</dbReference>
<keyword evidence="3" id="KW-1185">Reference proteome</keyword>
<dbReference type="CDD" id="cd06257">
    <property type="entry name" value="DnaJ"/>
    <property type="match status" value="1"/>
</dbReference>
<evidence type="ECO:0000313" key="3">
    <source>
        <dbReference type="Proteomes" id="UP000197290"/>
    </source>
</evidence>
<dbReference type="PROSITE" id="PS50076">
    <property type="entry name" value="DNAJ_2"/>
    <property type="match status" value="1"/>
</dbReference>
<sequence length="96" mass="10117">MIFKLLIALLVAYAGWRVWKHGLGPAKPRRRAVAQAPGGDAGAARRLLGVDSAADEATIRAAHRRLMADAHPDRGGSAEQARALNAARDTLLGRAG</sequence>
<evidence type="ECO:0000259" key="1">
    <source>
        <dbReference type="PROSITE" id="PS50076"/>
    </source>
</evidence>
<proteinExistence type="predicted"/>
<dbReference type="RefSeq" id="WP_088368088.1">
    <property type="nucleotide sequence ID" value="NZ_NBBI01000006.1"/>
</dbReference>
<dbReference type="SUPFAM" id="SSF46565">
    <property type="entry name" value="Chaperone J-domain"/>
    <property type="match status" value="1"/>
</dbReference>
<evidence type="ECO:0000313" key="2">
    <source>
        <dbReference type="EMBL" id="OWK28363.1"/>
    </source>
</evidence>
<feature type="domain" description="J" evidence="1">
    <location>
        <begin position="43"/>
        <end position="96"/>
    </location>
</feature>
<dbReference type="OrthoDB" id="9811070at2"/>